<sequence length="50" mass="5558">KNKEPTSRSTSQKKRKNQALNGGKSEDLSLSSTSTLTMVPTTQEQDNYIE</sequence>
<evidence type="ECO:0000313" key="2">
    <source>
        <dbReference type="EMBL" id="CAG8568081.1"/>
    </source>
</evidence>
<feature type="region of interest" description="Disordered" evidence="1">
    <location>
        <begin position="1"/>
        <end position="50"/>
    </location>
</feature>
<dbReference type="AlphaFoldDB" id="A0A9N9BHE9"/>
<comment type="caution">
    <text evidence="2">The sequence shown here is derived from an EMBL/GenBank/DDBJ whole genome shotgun (WGS) entry which is preliminary data.</text>
</comment>
<protein>
    <submittedName>
        <fullName evidence="2">15836_t:CDS:1</fullName>
    </submittedName>
</protein>
<feature type="compositionally biased region" description="Polar residues" evidence="1">
    <location>
        <begin position="38"/>
        <end position="50"/>
    </location>
</feature>
<evidence type="ECO:0000256" key="1">
    <source>
        <dbReference type="SAM" id="MobiDB-lite"/>
    </source>
</evidence>
<feature type="compositionally biased region" description="Low complexity" evidence="1">
    <location>
        <begin position="28"/>
        <end position="37"/>
    </location>
</feature>
<reference evidence="2" key="1">
    <citation type="submission" date="2021-06" db="EMBL/GenBank/DDBJ databases">
        <authorList>
            <person name="Kallberg Y."/>
            <person name="Tangrot J."/>
            <person name="Rosling A."/>
        </authorList>
    </citation>
    <scope>NUCLEOTIDE SEQUENCE</scope>
    <source>
        <strain evidence="2">IN212</strain>
    </source>
</reference>
<accession>A0A9N9BHE9</accession>
<name>A0A9N9BHE9_9GLOM</name>
<feature type="non-terminal residue" evidence="2">
    <location>
        <position position="1"/>
    </location>
</feature>
<dbReference type="Proteomes" id="UP000789396">
    <property type="component" value="Unassembled WGS sequence"/>
</dbReference>
<gene>
    <name evidence="2" type="ORF">RFULGI_LOCUS5341</name>
</gene>
<keyword evidence="3" id="KW-1185">Reference proteome</keyword>
<proteinExistence type="predicted"/>
<dbReference type="EMBL" id="CAJVPZ010005981">
    <property type="protein sequence ID" value="CAG8568081.1"/>
    <property type="molecule type" value="Genomic_DNA"/>
</dbReference>
<organism evidence="2 3">
    <name type="scientific">Racocetra fulgida</name>
    <dbReference type="NCBI Taxonomy" id="60492"/>
    <lineage>
        <taxon>Eukaryota</taxon>
        <taxon>Fungi</taxon>
        <taxon>Fungi incertae sedis</taxon>
        <taxon>Mucoromycota</taxon>
        <taxon>Glomeromycotina</taxon>
        <taxon>Glomeromycetes</taxon>
        <taxon>Diversisporales</taxon>
        <taxon>Gigasporaceae</taxon>
        <taxon>Racocetra</taxon>
    </lineage>
</organism>
<evidence type="ECO:0000313" key="3">
    <source>
        <dbReference type="Proteomes" id="UP000789396"/>
    </source>
</evidence>